<proteinExistence type="predicted"/>
<sequence>FIDFRHEMTERELLKRIIRGTQSILIVVVAITRPTLPNINTSPINQYT</sequence>
<accession>A0A0F8XNJ6</accession>
<dbReference type="AlphaFoldDB" id="A0A0F8XNJ6"/>
<comment type="caution">
    <text evidence="1">The sequence shown here is derived from an EMBL/GenBank/DDBJ whole genome shotgun (WGS) entry which is preliminary data.</text>
</comment>
<protein>
    <submittedName>
        <fullName evidence="1">Uncharacterized protein</fullName>
    </submittedName>
</protein>
<feature type="non-terminal residue" evidence="1">
    <location>
        <position position="1"/>
    </location>
</feature>
<dbReference type="EMBL" id="LAZR01058147">
    <property type="protein sequence ID" value="KKK70533.1"/>
    <property type="molecule type" value="Genomic_DNA"/>
</dbReference>
<reference evidence="1" key="1">
    <citation type="journal article" date="2015" name="Nature">
        <title>Complex archaea that bridge the gap between prokaryotes and eukaryotes.</title>
        <authorList>
            <person name="Spang A."/>
            <person name="Saw J.H."/>
            <person name="Jorgensen S.L."/>
            <person name="Zaremba-Niedzwiedzka K."/>
            <person name="Martijn J."/>
            <person name="Lind A.E."/>
            <person name="van Eijk R."/>
            <person name="Schleper C."/>
            <person name="Guy L."/>
            <person name="Ettema T.J."/>
        </authorList>
    </citation>
    <scope>NUCLEOTIDE SEQUENCE</scope>
</reference>
<gene>
    <name evidence="1" type="ORF">LCGC14_2923050</name>
</gene>
<organism evidence="1">
    <name type="scientific">marine sediment metagenome</name>
    <dbReference type="NCBI Taxonomy" id="412755"/>
    <lineage>
        <taxon>unclassified sequences</taxon>
        <taxon>metagenomes</taxon>
        <taxon>ecological metagenomes</taxon>
    </lineage>
</organism>
<evidence type="ECO:0000313" key="1">
    <source>
        <dbReference type="EMBL" id="KKK70533.1"/>
    </source>
</evidence>
<name>A0A0F8XNJ6_9ZZZZ</name>